<keyword evidence="3" id="KW-1133">Transmembrane helix</keyword>
<dbReference type="PROSITE" id="PS50847">
    <property type="entry name" value="GRAM_POS_ANCHORING"/>
    <property type="match status" value="1"/>
</dbReference>
<reference evidence="5 6" key="1">
    <citation type="journal article" date="2014" name="Front. Microbiol.">
        <title>Population and genomic analysis of the genus Halorubrum.</title>
        <authorList>
            <person name="Fullmer M.S."/>
            <person name="Soucy S.M."/>
            <person name="Swithers K.S."/>
            <person name="Makkay A.M."/>
            <person name="Wheeler R."/>
            <person name="Ventosa A."/>
            <person name="Gogarten J.P."/>
            <person name="Papke R.T."/>
        </authorList>
    </citation>
    <scope>NUCLEOTIDE SEQUENCE [LARGE SCALE GENOMIC DNA]</scope>
    <source>
        <strain evidence="5 6">C49</strain>
    </source>
</reference>
<feature type="region of interest" description="Disordered" evidence="2">
    <location>
        <begin position="1241"/>
        <end position="1275"/>
    </location>
</feature>
<dbReference type="InterPro" id="IPR026452">
    <property type="entry name" value="Surf_glycop_sig_pep"/>
</dbReference>
<evidence type="ECO:0000313" key="6">
    <source>
        <dbReference type="Proteomes" id="UP000222824"/>
    </source>
</evidence>
<evidence type="ECO:0000256" key="2">
    <source>
        <dbReference type="SAM" id="MobiDB-lite"/>
    </source>
</evidence>
<feature type="compositionally biased region" description="Low complexity" evidence="2">
    <location>
        <begin position="944"/>
        <end position="956"/>
    </location>
</feature>
<feature type="domain" description="Gram-positive cocci surface proteins LPxTG" evidence="4">
    <location>
        <begin position="1266"/>
        <end position="1301"/>
    </location>
</feature>
<keyword evidence="3" id="KW-0812">Transmembrane</keyword>
<dbReference type="RefSeq" id="WP_099255632.1">
    <property type="nucleotide sequence ID" value="NZ_NHOA01000086.1"/>
</dbReference>
<evidence type="ECO:0000256" key="3">
    <source>
        <dbReference type="SAM" id="Phobius"/>
    </source>
</evidence>
<dbReference type="Proteomes" id="UP000222824">
    <property type="component" value="Unassembled WGS sequence"/>
</dbReference>
<keyword evidence="6" id="KW-1185">Reference proteome</keyword>
<dbReference type="EMBL" id="NHOA01000086">
    <property type="protein sequence ID" value="PHQ38576.1"/>
    <property type="molecule type" value="Genomic_DNA"/>
</dbReference>
<feature type="transmembrane region" description="Helical" evidence="3">
    <location>
        <begin position="1278"/>
        <end position="1296"/>
    </location>
</feature>
<keyword evidence="1" id="KW-0964">Secreted</keyword>
<evidence type="ECO:0000256" key="1">
    <source>
        <dbReference type="ARBA" id="ARBA00022525"/>
    </source>
</evidence>
<protein>
    <recommendedName>
        <fullName evidence="4">Gram-positive cocci surface proteins LPxTG domain-containing protein</fullName>
    </recommendedName>
</protein>
<comment type="caution">
    <text evidence="5">The sequence shown here is derived from an EMBL/GenBank/DDBJ whole genome shotgun (WGS) entry which is preliminary data.</text>
</comment>
<proteinExistence type="predicted"/>
<gene>
    <name evidence="5" type="ORF">DJ69_10810</name>
</gene>
<feature type="compositionally biased region" description="Polar residues" evidence="2">
    <location>
        <begin position="1241"/>
        <end position="1256"/>
    </location>
</feature>
<dbReference type="InterPro" id="IPR019931">
    <property type="entry name" value="LPXTG_anchor"/>
</dbReference>
<name>A0A2G1WHW8_9EURY</name>
<evidence type="ECO:0000259" key="4">
    <source>
        <dbReference type="PROSITE" id="PS50847"/>
    </source>
</evidence>
<dbReference type="NCBIfam" id="TIGR04207">
    <property type="entry name" value="halo_sig_pep"/>
    <property type="match status" value="1"/>
</dbReference>
<keyword evidence="3" id="KW-0472">Membrane</keyword>
<feature type="region of interest" description="Disordered" evidence="2">
    <location>
        <begin position="876"/>
        <end position="1008"/>
    </location>
</feature>
<sequence>MSNISRKARALALSALLIGSVVAGSVAFSGAAAAATNASIAPSDDAAAASNVTYTAEGNVELSSQQELNYVDVHLSPADVSDVGPSDVRVYVNGTEYTDGLTEFDSSEGTVTFKLSNSQTLYDGDPVRVVAGNVTNPSEDFDANVSPRDTSDVQFEEYGDTVDIDTSANLTYGDLTFNDTRTNGTDTTIEVGEDLNVSATIENTADQEEAYNASLRIDDSVVRYNNGTLAAGESTTTTFVTDFSSTGTRGVAIGDELNATEVTVTGSISIAGGSATPISVESGTTVSNQEIYLEVANVSQDGDTDWHYVEFPDSLAGNVSVNSAATDNASITSSAELVEGYDDDGTDETVKFATSGDGGGDVDLNLTVDASVTYPSGDGSYGIDARVEDSDGETAEVASVTTINASSVPAVSGYAVSNPADRDLNVSFDSSDQLADVAVDVTNGSGETVATLTESNFTETQNGDTYAYDASTTVAEDGDYDVTLRTAADENGFDGASGRTRSVRINVREVVILDGSADPDTVSPGTTVNNQGVTVTLANVTADGDTDTQFVEFPNELANGLSVNSASVNGSASIAQSAQLVEGYDADGTDDTVRFQTDDDSGGTVDLNVTVDVSVDYPDENAIYDIDARVEDSDGDTAQQSDVTSITAGEREAPIVTDYAVTNPADRNVSVRFDSSRELANITVDLSDSNGTVTTLTEGDFSATNQSGTWAYEATYAAASDGTYTATLTEAEDADDNDGADGESDSVTLDGTPAAIVGGCSSPSSVTPGETVNNQKVCAKLSNVSADGDTDWHYVEFPDSLAGNVSVNSANTSGPSVTSSAELVEGYDDDGTDETVKFATSSDAGGDIDFHAAVDVSVAYPSSEEVYSVDAQLVDSEDGSVTRSGVATIDATTDDSDGGSGDDDTSDSDGGSGDDDTSDSDGGSDDDDTSDSGGSDSDDDDTSDSGGSDSDNSGGSDSDDDDSGGSDDDDTSDSDGGGSDDDDSGGSGSTDPSASEPPEPTVTGFDLVADDRDVDLVVRTDSPADRINATVDGPVDRALTRSDFVANQTDNGSVYVADVETNVSGTFESELHAIANGDAEATAGQTHTLTVPLSDHDEASADATPPWREDQSAHTLRIPVGADAGVAGETLSSLEIEYSDRFLNRSGSISSVSDDQNVAALRVVNASGTAKSELGDTDAVTVNVADDAVHLDLSDVDASRKPTLEAGDRIVVRLRPVTNPAETGHYDTTVDAEAAAGDGMTQSAQVNIRSQSSQSAPADRQALNDGPDTGSSSSSPQSMLFVVLATLALIGVGLVFRRQRD</sequence>
<dbReference type="OrthoDB" id="271491at2157"/>
<evidence type="ECO:0000313" key="5">
    <source>
        <dbReference type="EMBL" id="PHQ38576.1"/>
    </source>
</evidence>
<organism evidence="5 6">
    <name type="scientific">Halorubrum persicum</name>
    <dbReference type="NCBI Taxonomy" id="1383844"/>
    <lineage>
        <taxon>Archaea</taxon>
        <taxon>Methanobacteriati</taxon>
        <taxon>Methanobacteriota</taxon>
        <taxon>Stenosarchaea group</taxon>
        <taxon>Halobacteria</taxon>
        <taxon>Halobacteriales</taxon>
        <taxon>Haloferacaceae</taxon>
        <taxon>Halorubrum</taxon>
    </lineage>
</organism>
<accession>A0A2G1WHW8</accession>
<feature type="compositionally biased region" description="Acidic residues" evidence="2">
    <location>
        <begin position="957"/>
        <end position="984"/>
    </location>
</feature>
<feature type="compositionally biased region" description="Acidic residues" evidence="2">
    <location>
        <begin position="892"/>
        <end position="943"/>
    </location>
</feature>